<feature type="domain" description="EF-hand" evidence="5">
    <location>
        <begin position="82"/>
        <end position="117"/>
    </location>
</feature>
<evidence type="ECO:0000313" key="6">
    <source>
        <dbReference type="EMBL" id="CBY12878.1"/>
    </source>
</evidence>
<dbReference type="OrthoDB" id="6572480at2759"/>
<dbReference type="Proteomes" id="UP000001307">
    <property type="component" value="Unassembled WGS sequence"/>
</dbReference>
<keyword evidence="4" id="KW-0175">Coiled coil</keyword>
<gene>
    <name evidence="6" type="ORF">GSOID_T00002943001</name>
</gene>
<evidence type="ECO:0000256" key="4">
    <source>
        <dbReference type="SAM" id="Coils"/>
    </source>
</evidence>
<dbReference type="SUPFAM" id="SSF47473">
    <property type="entry name" value="EF-hand"/>
    <property type="match status" value="1"/>
</dbReference>
<dbReference type="InterPro" id="IPR018247">
    <property type="entry name" value="EF_Hand_1_Ca_BS"/>
</dbReference>
<dbReference type="PROSITE" id="PS00018">
    <property type="entry name" value="EF_HAND_1"/>
    <property type="match status" value="2"/>
</dbReference>
<dbReference type="InterPro" id="IPR040365">
    <property type="entry name" value="EFHD1/2"/>
</dbReference>
<proteinExistence type="predicted"/>
<keyword evidence="3" id="KW-0106">Calcium</keyword>
<dbReference type="Gene3D" id="1.10.238.10">
    <property type="entry name" value="EF-hand"/>
    <property type="match status" value="1"/>
</dbReference>
<feature type="domain" description="EF-hand" evidence="5">
    <location>
        <begin position="46"/>
        <end position="81"/>
    </location>
</feature>
<reference evidence="6" key="1">
    <citation type="journal article" date="2010" name="Science">
        <title>Plasticity of animal genome architecture unmasked by rapid evolution of a pelagic tunicate.</title>
        <authorList>
            <person name="Denoeud F."/>
            <person name="Henriet S."/>
            <person name="Mungpakdee S."/>
            <person name="Aury J.M."/>
            <person name="Da Silva C."/>
            <person name="Brinkmann H."/>
            <person name="Mikhaleva J."/>
            <person name="Olsen L.C."/>
            <person name="Jubin C."/>
            <person name="Canestro C."/>
            <person name="Bouquet J.M."/>
            <person name="Danks G."/>
            <person name="Poulain J."/>
            <person name="Campsteijn C."/>
            <person name="Adamski M."/>
            <person name="Cross I."/>
            <person name="Yadetie F."/>
            <person name="Muffato M."/>
            <person name="Louis A."/>
            <person name="Butcher S."/>
            <person name="Tsagkogeorga G."/>
            <person name="Konrad A."/>
            <person name="Singh S."/>
            <person name="Jensen M.F."/>
            <person name="Cong E.H."/>
            <person name="Eikeseth-Otteraa H."/>
            <person name="Noel B."/>
            <person name="Anthouard V."/>
            <person name="Porcel B.M."/>
            <person name="Kachouri-Lafond R."/>
            <person name="Nishino A."/>
            <person name="Ugolini M."/>
            <person name="Chourrout P."/>
            <person name="Nishida H."/>
            <person name="Aasland R."/>
            <person name="Huzurbazar S."/>
            <person name="Westhof E."/>
            <person name="Delsuc F."/>
            <person name="Lehrach H."/>
            <person name="Reinhardt R."/>
            <person name="Weissenbach J."/>
            <person name="Roy S.W."/>
            <person name="Artiguenave F."/>
            <person name="Postlethwait J.H."/>
            <person name="Manak J.R."/>
            <person name="Thompson E.M."/>
            <person name="Jaillon O."/>
            <person name="Du Pasquier L."/>
            <person name="Boudinot P."/>
            <person name="Liberles D.A."/>
            <person name="Volff J.N."/>
            <person name="Philippe H."/>
            <person name="Lenhard B."/>
            <person name="Roest Crollius H."/>
            <person name="Wincker P."/>
            <person name="Chourrout D."/>
        </authorList>
    </citation>
    <scope>NUCLEOTIDE SEQUENCE [LARGE SCALE GENOMIC DNA]</scope>
</reference>
<dbReference type="InParanoid" id="E4XT16"/>
<accession>E4XT16</accession>
<keyword evidence="2" id="KW-0677">Repeat</keyword>
<dbReference type="PROSITE" id="PS50222">
    <property type="entry name" value="EF_HAND_2"/>
    <property type="match status" value="2"/>
</dbReference>
<dbReference type="InterPro" id="IPR002048">
    <property type="entry name" value="EF_hand_dom"/>
</dbReference>
<dbReference type="PANTHER" id="PTHR13025">
    <property type="entry name" value="EF-HAND DOMAIN-CONTAINING PROTEIN D"/>
    <property type="match status" value="1"/>
</dbReference>
<dbReference type="FunFam" id="1.10.238.10:FF:000112">
    <property type="entry name" value="EF-hand domain family, member D2"/>
    <property type="match status" value="1"/>
</dbReference>
<evidence type="ECO:0000256" key="2">
    <source>
        <dbReference type="ARBA" id="ARBA00022737"/>
    </source>
</evidence>
<evidence type="ECO:0000313" key="7">
    <source>
        <dbReference type="Proteomes" id="UP000001307"/>
    </source>
</evidence>
<evidence type="ECO:0000259" key="5">
    <source>
        <dbReference type="PROSITE" id="PS50222"/>
    </source>
</evidence>
<dbReference type="CDD" id="cd00051">
    <property type="entry name" value="EFh"/>
    <property type="match status" value="1"/>
</dbReference>
<dbReference type="PANTHER" id="PTHR13025:SF6">
    <property type="entry name" value="EF-HAND DOMAIN-CONTAINING PROTEIN-RELATED"/>
    <property type="match status" value="1"/>
</dbReference>
<dbReference type="FunCoup" id="E4XT16">
    <property type="interactions" value="49"/>
</dbReference>
<organism evidence="6">
    <name type="scientific">Oikopleura dioica</name>
    <name type="common">Tunicate</name>
    <dbReference type="NCBI Taxonomy" id="34765"/>
    <lineage>
        <taxon>Eukaryota</taxon>
        <taxon>Metazoa</taxon>
        <taxon>Chordata</taxon>
        <taxon>Tunicata</taxon>
        <taxon>Appendicularia</taxon>
        <taxon>Copelata</taxon>
        <taxon>Oikopleuridae</taxon>
        <taxon>Oikopleura</taxon>
    </lineage>
</organism>
<name>E4XT16_OIKDI</name>
<keyword evidence="1" id="KW-0479">Metal-binding</keyword>
<evidence type="ECO:0000256" key="3">
    <source>
        <dbReference type="ARBA" id="ARBA00022837"/>
    </source>
</evidence>
<protein>
    <recommendedName>
        <fullName evidence="5">EF-hand domain-containing protein</fullName>
    </recommendedName>
</protein>
<feature type="coiled-coil region" evidence="4">
    <location>
        <begin position="159"/>
        <end position="191"/>
    </location>
</feature>
<sequence>MSNELAAKLARRCQLNEDKSGEKDLGAKLSCNYRSVYAEFKEFPLKKIRSLESKFKKFDEDKDNALNIEELKKLMEGLGEPQTHRAVKDMISLVDDDKDGKISFREFLMIFRKQDEGELESDSGLDKLAKLAEIDVSSSGVSGAKNFFQAKVAAFEQESKITDEIRQELEAKKQEAENARLRREEFKKKQKLFG</sequence>
<dbReference type="AlphaFoldDB" id="E4XT16"/>
<evidence type="ECO:0000256" key="1">
    <source>
        <dbReference type="ARBA" id="ARBA00022723"/>
    </source>
</evidence>
<dbReference type="InterPro" id="IPR011992">
    <property type="entry name" value="EF-hand-dom_pair"/>
</dbReference>
<dbReference type="EMBL" id="FN653145">
    <property type="protein sequence ID" value="CBY12878.1"/>
    <property type="molecule type" value="Genomic_DNA"/>
</dbReference>
<keyword evidence="7" id="KW-1185">Reference proteome</keyword>
<dbReference type="GO" id="GO:0005509">
    <property type="term" value="F:calcium ion binding"/>
    <property type="evidence" value="ECO:0007669"/>
    <property type="project" value="InterPro"/>
</dbReference>
<dbReference type="Pfam" id="PF13499">
    <property type="entry name" value="EF-hand_7"/>
    <property type="match status" value="1"/>
</dbReference>
<dbReference type="SMART" id="SM00054">
    <property type="entry name" value="EFh"/>
    <property type="match status" value="2"/>
</dbReference>